<feature type="transmembrane region" description="Helical" evidence="1">
    <location>
        <begin position="30"/>
        <end position="53"/>
    </location>
</feature>
<keyword evidence="1" id="KW-0812">Transmembrane</keyword>
<protein>
    <submittedName>
        <fullName evidence="2">Uncharacterized protein</fullName>
    </submittedName>
</protein>
<reference evidence="2 3" key="2">
    <citation type="submission" date="2020-07" db="EMBL/GenBank/DDBJ databases">
        <title>Bacterial metabolism rescues the inhibition of intestinal drug absorption by food and drug additives.</title>
        <authorList>
            <person name="Zou L."/>
            <person name="Spanogiannopoulos P."/>
            <person name="Chien H.-C."/>
            <person name="Pieper L.M."/>
            <person name="Cai W."/>
            <person name="Khuri N."/>
            <person name="Pottel J."/>
            <person name="Vora B."/>
            <person name="Ni Z."/>
            <person name="Tsakalozou E."/>
            <person name="Zhang W."/>
            <person name="Shoichet B.K."/>
            <person name="Giacomini K.M."/>
            <person name="Turnbaugh P.J."/>
        </authorList>
    </citation>
    <scope>NUCLEOTIDE SEQUENCE [LARGE SCALE GENOMIC DNA]</scope>
    <source>
        <strain evidence="2 3">F22</strain>
    </source>
</reference>
<keyword evidence="1" id="KW-0472">Membrane</keyword>
<evidence type="ECO:0000313" key="3">
    <source>
        <dbReference type="Proteomes" id="UP000554488"/>
    </source>
</evidence>
<dbReference type="EMBL" id="JABWDC010000008">
    <property type="protein sequence ID" value="NUN85617.1"/>
    <property type="molecule type" value="Genomic_DNA"/>
</dbReference>
<evidence type="ECO:0000313" key="2">
    <source>
        <dbReference type="EMBL" id="NUN85617.1"/>
    </source>
</evidence>
<evidence type="ECO:0000256" key="1">
    <source>
        <dbReference type="SAM" id="Phobius"/>
    </source>
</evidence>
<dbReference type="RefSeq" id="WP_158563047.1">
    <property type="nucleotide sequence ID" value="NZ_JABWDC010000008.1"/>
</dbReference>
<organism evidence="2 3">
    <name type="scientific">Coprococcus comes</name>
    <dbReference type="NCBI Taxonomy" id="410072"/>
    <lineage>
        <taxon>Bacteria</taxon>
        <taxon>Bacillati</taxon>
        <taxon>Bacillota</taxon>
        <taxon>Clostridia</taxon>
        <taxon>Lachnospirales</taxon>
        <taxon>Lachnospiraceae</taxon>
        <taxon>Coprococcus</taxon>
    </lineage>
</organism>
<dbReference type="Proteomes" id="UP000554488">
    <property type="component" value="Unassembled WGS sequence"/>
</dbReference>
<keyword evidence="1" id="KW-1133">Transmembrane helix</keyword>
<gene>
    <name evidence="2" type="ORF">HUU93_03210</name>
</gene>
<proteinExistence type="predicted"/>
<sequence length="54" mass="6463">MGKRKRRIEEKEEELLSEQLKKTKIEIYECWTHIVISIVTMLIAVVTAVLTWFK</sequence>
<reference evidence="2 3" key="1">
    <citation type="submission" date="2020-04" db="EMBL/GenBank/DDBJ databases">
        <authorList>
            <person name="Pieper L."/>
        </authorList>
    </citation>
    <scope>NUCLEOTIDE SEQUENCE [LARGE SCALE GENOMIC DNA]</scope>
    <source>
        <strain evidence="2 3">F22</strain>
    </source>
</reference>
<accession>A0A849XM27</accession>
<name>A0A849XM27_9FIRM</name>
<comment type="caution">
    <text evidence="2">The sequence shown here is derived from an EMBL/GenBank/DDBJ whole genome shotgun (WGS) entry which is preliminary data.</text>
</comment>
<dbReference type="AlphaFoldDB" id="A0A849XM27"/>